<evidence type="ECO:0000313" key="3">
    <source>
        <dbReference type="Proteomes" id="UP000599009"/>
    </source>
</evidence>
<feature type="signal peptide" evidence="1">
    <location>
        <begin position="1"/>
        <end position="20"/>
    </location>
</feature>
<keyword evidence="3" id="KW-1185">Reference proteome</keyword>
<evidence type="ECO:0008006" key="4">
    <source>
        <dbReference type="Google" id="ProtNLM"/>
    </source>
</evidence>
<proteinExistence type="predicted"/>
<evidence type="ECO:0000256" key="1">
    <source>
        <dbReference type="SAM" id="SignalP"/>
    </source>
</evidence>
<accession>A0ABQ2ENU6</accession>
<keyword evidence="1" id="KW-0732">Signal</keyword>
<comment type="caution">
    <text evidence="2">The sequence shown here is derived from an EMBL/GenBank/DDBJ whole genome shotgun (WGS) entry which is preliminary data.</text>
</comment>
<name>A0ABQ2ENU6_9GAMM</name>
<organism evidence="2 3">
    <name type="scientific">Luteimonas terricola</name>
    <dbReference type="NCBI Taxonomy" id="645597"/>
    <lineage>
        <taxon>Bacteria</taxon>
        <taxon>Pseudomonadati</taxon>
        <taxon>Pseudomonadota</taxon>
        <taxon>Gammaproteobacteria</taxon>
        <taxon>Lysobacterales</taxon>
        <taxon>Lysobacteraceae</taxon>
        <taxon>Luteimonas</taxon>
    </lineage>
</organism>
<feature type="chain" id="PRO_5045906109" description="DUF4124 domain-containing protein" evidence="1">
    <location>
        <begin position="21"/>
        <end position="209"/>
    </location>
</feature>
<dbReference type="RefSeq" id="WP_132986644.1">
    <property type="nucleotide sequence ID" value="NZ_BMME01000002.1"/>
</dbReference>
<sequence length="209" mass="22671">MKTMHCIAGVMLVALPLAVAAQKAPTDKKLYCWDDNGVQVCGDTLPTDALDRARTEISAASGNRTGEVPRALTDDERTAAALAARAAADAELAEAERHRRDLAMVESYATESDLRRAYGERITLVEESLKTSELSLANLRQSLLSLLRQAAERELLEQPVGKALAEGIRSQHGDLLRQQGIMQRQLADRASLGSDLDGALERYRGMKGG</sequence>
<dbReference type="EMBL" id="BMME01000002">
    <property type="protein sequence ID" value="GGK15698.1"/>
    <property type="molecule type" value="Genomic_DNA"/>
</dbReference>
<gene>
    <name evidence="2" type="ORF">GCM10011394_26070</name>
</gene>
<protein>
    <recommendedName>
        <fullName evidence="4">DUF4124 domain-containing protein</fullName>
    </recommendedName>
</protein>
<dbReference type="Proteomes" id="UP000599009">
    <property type="component" value="Unassembled WGS sequence"/>
</dbReference>
<reference evidence="3" key="1">
    <citation type="journal article" date="2019" name="Int. J. Syst. Evol. Microbiol.">
        <title>The Global Catalogue of Microorganisms (GCM) 10K type strain sequencing project: providing services to taxonomists for standard genome sequencing and annotation.</title>
        <authorList>
            <consortium name="The Broad Institute Genomics Platform"/>
            <consortium name="The Broad Institute Genome Sequencing Center for Infectious Disease"/>
            <person name="Wu L."/>
            <person name="Ma J."/>
        </authorList>
    </citation>
    <scope>NUCLEOTIDE SEQUENCE [LARGE SCALE GENOMIC DNA]</scope>
    <source>
        <strain evidence="3">CGMCC 1.8985</strain>
    </source>
</reference>
<evidence type="ECO:0000313" key="2">
    <source>
        <dbReference type="EMBL" id="GGK15698.1"/>
    </source>
</evidence>